<dbReference type="AlphaFoldDB" id="A0AA48HY18"/>
<name>A0AA48HY18_9FIRM</name>
<gene>
    <name evidence="1" type="ORF">CfP315_0337</name>
</gene>
<dbReference type="Proteomes" id="UP001337580">
    <property type="component" value="Chromosome"/>
</dbReference>
<organism evidence="1">
    <name type="scientific">Candidatus Improbicoccus pseudotrichonymphae</name>
    <dbReference type="NCBI Taxonomy" id="3033792"/>
    <lineage>
        <taxon>Bacteria</taxon>
        <taxon>Bacillati</taxon>
        <taxon>Bacillota</taxon>
        <taxon>Clostridia</taxon>
        <taxon>Candidatus Improbicoccus</taxon>
    </lineage>
</organism>
<accession>A0AA48HY18</accession>
<sequence>MKNNLKKFYERLASDSTLREKIMKINSETIKPGEKLTEEKKKQVMGKIIPLASKAIGEKLKIEDFEKFEKETKSNKEILDDISGGVLGICVGAGAGTSLVTGKNSENLIVEQGYGLIFCVYAGIGGGYMEGKENKEDYRKKEIETKSTCIILGF</sequence>
<protein>
    <submittedName>
        <fullName evidence="1">Uncharacterized protein</fullName>
    </submittedName>
</protein>
<reference evidence="1" key="1">
    <citation type="journal article" date="2023" name="ISME J.">
        <title>Emergence of putative energy parasites within Clostridia revealed by genome analysis of a novel endosymbiotic clade.</title>
        <authorList>
            <person name="Takahashi K."/>
            <person name="Kuwahara H."/>
            <person name="Horikawa Y."/>
            <person name="Izawa K."/>
            <person name="Kato D."/>
            <person name="Inagaki T."/>
            <person name="Yuki M."/>
            <person name="Ohkuma M."/>
            <person name="Hongoh Y."/>
        </authorList>
    </citation>
    <scope>NUCLEOTIDE SEQUENCE</scope>
    <source>
        <strain evidence="1">CfP3-15</strain>
    </source>
</reference>
<dbReference type="EMBL" id="AP027924">
    <property type="protein sequence ID" value="BED91806.1"/>
    <property type="molecule type" value="Genomic_DNA"/>
</dbReference>
<proteinExistence type="predicted"/>
<dbReference type="KEGG" id="ips:CfP315_0337"/>
<evidence type="ECO:0000313" key="1">
    <source>
        <dbReference type="EMBL" id="BED91806.1"/>
    </source>
</evidence>